<dbReference type="SUPFAM" id="SSF48498">
    <property type="entry name" value="Tetracyclin repressor-like, C-terminal domain"/>
    <property type="match status" value="1"/>
</dbReference>
<dbReference type="SUPFAM" id="SSF46689">
    <property type="entry name" value="Homeodomain-like"/>
    <property type="match status" value="1"/>
</dbReference>
<dbReference type="GO" id="GO:0003677">
    <property type="term" value="F:DNA binding"/>
    <property type="evidence" value="ECO:0007669"/>
    <property type="project" value="UniProtKB-UniRule"/>
</dbReference>
<dbReference type="InterPro" id="IPR050624">
    <property type="entry name" value="HTH-type_Tx_Regulator"/>
</dbReference>
<protein>
    <recommendedName>
        <fullName evidence="3">HTH tetR-type domain-containing protein</fullName>
    </recommendedName>
</protein>
<keyword evidence="5" id="KW-1185">Reference proteome</keyword>
<organism evidence="4 5">
    <name type="scientific">Sunxiuqinia dokdonensis</name>
    <dbReference type="NCBI Taxonomy" id="1409788"/>
    <lineage>
        <taxon>Bacteria</taxon>
        <taxon>Pseudomonadati</taxon>
        <taxon>Bacteroidota</taxon>
        <taxon>Bacteroidia</taxon>
        <taxon>Marinilabiliales</taxon>
        <taxon>Prolixibacteraceae</taxon>
        <taxon>Sunxiuqinia</taxon>
    </lineage>
</organism>
<evidence type="ECO:0000256" key="2">
    <source>
        <dbReference type="PROSITE-ProRule" id="PRU00335"/>
    </source>
</evidence>
<dbReference type="PANTHER" id="PTHR43479">
    <property type="entry name" value="ACREF/ENVCD OPERON REPRESSOR-RELATED"/>
    <property type="match status" value="1"/>
</dbReference>
<sequence length="197" mass="23259">MTTKDRIIEEAFKLFLNHNYEKVSISDLEEAIGKTRGAIFYFFKNKEEIFNAVIDTYIIKKQDPEEKFDFSDDLSLEQFIYRYVKGINTTMSRMLSLSVVNIYKQYFSLYLQASRIYPNFSGIMAQNSVAEISLWKKVITRAIETKEIKKVDPMHYAVLFRSCFLGLAFDRCLTYGLDTEELLTIYMDLYNQLRLKK</sequence>
<dbReference type="Proteomes" id="UP000036958">
    <property type="component" value="Unassembled WGS sequence"/>
</dbReference>
<evidence type="ECO:0000256" key="1">
    <source>
        <dbReference type="ARBA" id="ARBA00023125"/>
    </source>
</evidence>
<evidence type="ECO:0000313" key="5">
    <source>
        <dbReference type="Proteomes" id="UP000036958"/>
    </source>
</evidence>
<dbReference type="RefSeq" id="WP_053187077.1">
    <property type="nucleotide sequence ID" value="NZ_LGIA01000193.1"/>
</dbReference>
<dbReference type="PANTHER" id="PTHR43479:SF11">
    <property type="entry name" value="ACREF_ENVCD OPERON REPRESSOR-RELATED"/>
    <property type="match status" value="1"/>
</dbReference>
<dbReference type="PROSITE" id="PS50977">
    <property type="entry name" value="HTH_TETR_2"/>
    <property type="match status" value="1"/>
</dbReference>
<evidence type="ECO:0000313" key="4">
    <source>
        <dbReference type="EMBL" id="KOH43277.1"/>
    </source>
</evidence>
<feature type="DNA-binding region" description="H-T-H motif" evidence="2">
    <location>
        <begin position="24"/>
        <end position="43"/>
    </location>
</feature>
<reference evidence="5" key="1">
    <citation type="submission" date="2015-07" db="EMBL/GenBank/DDBJ databases">
        <title>Genome sequencing of Sunxiuqinia dokdonensis strain SK.</title>
        <authorList>
            <person name="Ahn S."/>
            <person name="Kim B.-C."/>
        </authorList>
    </citation>
    <scope>NUCLEOTIDE SEQUENCE [LARGE SCALE GENOMIC DNA]</scope>
    <source>
        <strain evidence="5">SK</strain>
    </source>
</reference>
<dbReference type="Gene3D" id="1.10.10.60">
    <property type="entry name" value="Homeodomain-like"/>
    <property type="match status" value="1"/>
</dbReference>
<accession>A0A0L8V510</accession>
<dbReference type="InterPro" id="IPR001647">
    <property type="entry name" value="HTH_TetR"/>
</dbReference>
<dbReference type="Pfam" id="PF00440">
    <property type="entry name" value="TetR_N"/>
    <property type="match status" value="1"/>
</dbReference>
<proteinExistence type="predicted"/>
<dbReference type="STRING" id="1409788.NC99_39070"/>
<dbReference type="PRINTS" id="PR00455">
    <property type="entry name" value="HTHTETR"/>
</dbReference>
<evidence type="ECO:0000259" key="3">
    <source>
        <dbReference type="PROSITE" id="PS50977"/>
    </source>
</evidence>
<dbReference type="AlphaFoldDB" id="A0A0L8V510"/>
<dbReference type="Gene3D" id="1.10.357.10">
    <property type="entry name" value="Tetracycline Repressor, domain 2"/>
    <property type="match status" value="1"/>
</dbReference>
<dbReference type="OrthoDB" id="1092847at2"/>
<dbReference type="EMBL" id="LGIA01000193">
    <property type="protein sequence ID" value="KOH43277.1"/>
    <property type="molecule type" value="Genomic_DNA"/>
</dbReference>
<name>A0A0L8V510_9BACT</name>
<dbReference type="InterPro" id="IPR009057">
    <property type="entry name" value="Homeodomain-like_sf"/>
</dbReference>
<comment type="caution">
    <text evidence="4">The sequence shown here is derived from an EMBL/GenBank/DDBJ whole genome shotgun (WGS) entry which is preliminary data.</text>
</comment>
<feature type="domain" description="HTH tetR-type" evidence="3">
    <location>
        <begin position="1"/>
        <end position="61"/>
    </location>
</feature>
<gene>
    <name evidence="4" type="ORF">NC99_39070</name>
</gene>
<keyword evidence="1 2" id="KW-0238">DNA-binding</keyword>
<dbReference type="InterPro" id="IPR036271">
    <property type="entry name" value="Tet_transcr_reg_TetR-rel_C_sf"/>
</dbReference>